<evidence type="ECO:0000256" key="4">
    <source>
        <dbReference type="ARBA" id="ARBA00022837"/>
    </source>
</evidence>
<evidence type="ECO:0000313" key="6">
    <source>
        <dbReference type="EMBL" id="CAH8305001.1"/>
    </source>
</evidence>
<keyword evidence="4" id="KW-0106">Calcium</keyword>
<evidence type="ECO:0000256" key="1">
    <source>
        <dbReference type="ARBA" id="ARBA00003291"/>
    </source>
</evidence>
<dbReference type="Pfam" id="PF13499">
    <property type="entry name" value="EF-hand_7"/>
    <property type="match status" value="2"/>
</dbReference>
<feature type="domain" description="EF-hand" evidence="5">
    <location>
        <begin position="1"/>
        <end position="33"/>
    </location>
</feature>
<evidence type="ECO:0000256" key="2">
    <source>
        <dbReference type="ARBA" id="ARBA00022723"/>
    </source>
</evidence>
<dbReference type="PANTHER" id="PTHR10891">
    <property type="entry name" value="EF-HAND CALCIUM-BINDING DOMAIN CONTAINING PROTEIN"/>
    <property type="match status" value="1"/>
</dbReference>
<sequence>MSYVEVFERMDKNKDGKISREEFDQVFRAFSPSMTSEEIDEIFKELNVDGDGQIDIIEFAKCYVVDTDEEKEALLKKAFDLYDINGDGKISADELHVMLKRLGENKSMEECVAMVSAVDADKDCFVSYEEFKTMMNSNTK</sequence>
<dbReference type="Proteomes" id="UP001642260">
    <property type="component" value="Unassembled WGS sequence"/>
</dbReference>
<feature type="domain" description="EF-hand" evidence="5">
    <location>
        <begin position="70"/>
        <end position="105"/>
    </location>
</feature>
<organism evidence="6 7">
    <name type="scientific">Eruca vesicaria subsp. sativa</name>
    <name type="common">Garden rocket</name>
    <name type="synonym">Eruca sativa</name>
    <dbReference type="NCBI Taxonomy" id="29727"/>
    <lineage>
        <taxon>Eukaryota</taxon>
        <taxon>Viridiplantae</taxon>
        <taxon>Streptophyta</taxon>
        <taxon>Embryophyta</taxon>
        <taxon>Tracheophyta</taxon>
        <taxon>Spermatophyta</taxon>
        <taxon>Magnoliopsida</taxon>
        <taxon>eudicotyledons</taxon>
        <taxon>Gunneridae</taxon>
        <taxon>Pentapetalae</taxon>
        <taxon>rosids</taxon>
        <taxon>malvids</taxon>
        <taxon>Brassicales</taxon>
        <taxon>Brassicaceae</taxon>
        <taxon>Brassiceae</taxon>
        <taxon>Eruca</taxon>
    </lineage>
</organism>
<reference evidence="6 7" key="1">
    <citation type="submission" date="2022-03" db="EMBL/GenBank/DDBJ databases">
        <authorList>
            <person name="Macdonald S."/>
            <person name="Ahmed S."/>
            <person name="Newling K."/>
        </authorList>
    </citation>
    <scope>NUCLEOTIDE SEQUENCE [LARGE SCALE GENOMIC DNA]</scope>
</reference>
<dbReference type="SUPFAM" id="SSF47473">
    <property type="entry name" value="EF-hand"/>
    <property type="match status" value="1"/>
</dbReference>
<dbReference type="PROSITE" id="PS00018">
    <property type="entry name" value="EF_HAND_1"/>
    <property type="match status" value="2"/>
</dbReference>
<dbReference type="EMBL" id="CAKOAT010060599">
    <property type="protein sequence ID" value="CAH8305001.1"/>
    <property type="molecule type" value="Genomic_DNA"/>
</dbReference>
<dbReference type="SMART" id="SM00054">
    <property type="entry name" value="EFh"/>
    <property type="match status" value="4"/>
</dbReference>
<comment type="caution">
    <text evidence="6">The sequence shown here is derived from an EMBL/GenBank/DDBJ whole genome shotgun (WGS) entry which is preliminary data.</text>
</comment>
<dbReference type="InterPro" id="IPR011992">
    <property type="entry name" value="EF-hand-dom_pair"/>
</dbReference>
<dbReference type="GO" id="GO:0046872">
    <property type="term" value="F:metal ion binding"/>
    <property type="evidence" value="ECO:0007669"/>
    <property type="project" value="UniProtKB-KW"/>
</dbReference>
<dbReference type="FunFam" id="1.10.238.10:FF:000353">
    <property type="entry name" value="Probable calcium-binding protein CML31"/>
    <property type="match status" value="1"/>
</dbReference>
<evidence type="ECO:0000256" key="3">
    <source>
        <dbReference type="ARBA" id="ARBA00022737"/>
    </source>
</evidence>
<keyword evidence="2" id="KW-0479">Metal-binding</keyword>
<name>A0ABC8IWP1_ERUVS</name>
<accession>A0ABC8IWP1</accession>
<comment type="function">
    <text evidence="1">Potential calcium sensor.</text>
</comment>
<feature type="domain" description="EF-hand" evidence="5">
    <location>
        <begin position="106"/>
        <end position="140"/>
    </location>
</feature>
<dbReference type="CDD" id="cd00051">
    <property type="entry name" value="EFh"/>
    <property type="match status" value="2"/>
</dbReference>
<dbReference type="InterPro" id="IPR018247">
    <property type="entry name" value="EF_Hand_1_Ca_BS"/>
</dbReference>
<protein>
    <recommendedName>
        <fullName evidence="5">EF-hand domain-containing protein</fullName>
    </recommendedName>
</protein>
<feature type="domain" description="EF-hand" evidence="5">
    <location>
        <begin position="34"/>
        <end position="69"/>
    </location>
</feature>
<evidence type="ECO:0000259" key="5">
    <source>
        <dbReference type="PROSITE" id="PS50222"/>
    </source>
</evidence>
<dbReference type="AlphaFoldDB" id="A0ABC8IWP1"/>
<dbReference type="InterPro" id="IPR039647">
    <property type="entry name" value="EF_hand_pair_protein_CML-like"/>
</dbReference>
<dbReference type="PROSITE" id="PS50222">
    <property type="entry name" value="EF_HAND_2"/>
    <property type="match status" value="4"/>
</dbReference>
<keyword evidence="7" id="KW-1185">Reference proteome</keyword>
<dbReference type="InterPro" id="IPR002048">
    <property type="entry name" value="EF_hand_dom"/>
</dbReference>
<evidence type="ECO:0000313" key="7">
    <source>
        <dbReference type="Proteomes" id="UP001642260"/>
    </source>
</evidence>
<proteinExistence type="predicted"/>
<gene>
    <name evidence="6" type="ORF">ERUC_LOCUS3748</name>
</gene>
<dbReference type="Gene3D" id="1.10.238.10">
    <property type="entry name" value="EF-hand"/>
    <property type="match status" value="2"/>
</dbReference>
<keyword evidence="3" id="KW-0677">Repeat</keyword>